<dbReference type="AlphaFoldDB" id="A0AAD7JH45"/>
<accession>A0AAD7JH45</accession>
<protein>
    <submittedName>
        <fullName evidence="1">Uncharacterized protein</fullName>
    </submittedName>
</protein>
<proteinExistence type="predicted"/>
<feature type="non-terminal residue" evidence="1">
    <location>
        <position position="1"/>
    </location>
</feature>
<dbReference type="Proteomes" id="UP001215598">
    <property type="component" value="Unassembled WGS sequence"/>
</dbReference>
<sequence>IPRRGEPRRWLFHKLRSRAVPRFKTGFFFPRQRSSTGLPRSIIRLAALPEFYVICAPFSTIAAGHAILLSDGSLVNTLPTAGLRKDRVITPERVYQGAVATYGH</sequence>
<evidence type="ECO:0000313" key="1">
    <source>
        <dbReference type="EMBL" id="KAJ7764721.1"/>
    </source>
</evidence>
<comment type="caution">
    <text evidence="1">The sequence shown here is derived from an EMBL/GenBank/DDBJ whole genome shotgun (WGS) entry which is preliminary data.</text>
</comment>
<name>A0AAD7JH45_9AGAR</name>
<evidence type="ECO:0000313" key="2">
    <source>
        <dbReference type="Proteomes" id="UP001215598"/>
    </source>
</evidence>
<gene>
    <name evidence="1" type="ORF">B0H16DRAFT_1687511</name>
</gene>
<keyword evidence="2" id="KW-1185">Reference proteome</keyword>
<organism evidence="1 2">
    <name type="scientific">Mycena metata</name>
    <dbReference type="NCBI Taxonomy" id="1033252"/>
    <lineage>
        <taxon>Eukaryota</taxon>
        <taxon>Fungi</taxon>
        <taxon>Dikarya</taxon>
        <taxon>Basidiomycota</taxon>
        <taxon>Agaricomycotina</taxon>
        <taxon>Agaricomycetes</taxon>
        <taxon>Agaricomycetidae</taxon>
        <taxon>Agaricales</taxon>
        <taxon>Marasmiineae</taxon>
        <taxon>Mycenaceae</taxon>
        <taxon>Mycena</taxon>
    </lineage>
</organism>
<reference evidence="1" key="1">
    <citation type="submission" date="2023-03" db="EMBL/GenBank/DDBJ databases">
        <title>Massive genome expansion in bonnet fungi (Mycena s.s.) driven by repeated elements and novel gene families across ecological guilds.</title>
        <authorList>
            <consortium name="Lawrence Berkeley National Laboratory"/>
            <person name="Harder C.B."/>
            <person name="Miyauchi S."/>
            <person name="Viragh M."/>
            <person name="Kuo A."/>
            <person name="Thoen E."/>
            <person name="Andreopoulos B."/>
            <person name="Lu D."/>
            <person name="Skrede I."/>
            <person name="Drula E."/>
            <person name="Henrissat B."/>
            <person name="Morin E."/>
            <person name="Kohler A."/>
            <person name="Barry K."/>
            <person name="LaButti K."/>
            <person name="Morin E."/>
            <person name="Salamov A."/>
            <person name="Lipzen A."/>
            <person name="Mereny Z."/>
            <person name="Hegedus B."/>
            <person name="Baldrian P."/>
            <person name="Stursova M."/>
            <person name="Weitz H."/>
            <person name="Taylor A."/>
            <person name="Grigoriev I.V."/>
            <person name="Nagy L.G."/>
            <person name="Martin F."/>
            <person name="Kauserud H."/>
        </authorList>
    </citation>
    <scope>NUCLEOTIDE SEQUENCE</scope>
    <source>
        <strain evidence="1">CBHHK182m</strain>
    </source>
</reference>
<dbReference type="EMBL" id="JARKIB010000027">
    <property type="protein sequence ID" value="KAJ7764721.1"/>
    <property type="molecule type" value="Genomic_DNA"/>
</dbReference>